<gene>
    <name evidence="2" type="ORF">E3T55_06855</name>
</gene>
<sequence length="70" mass="7539">MSPSHPSATTGQRTDGGPTPAADQYLRDHRGAGNLDGNTAFVRLDGDIAISYAEGNKTVSRSLFWLYVEK</sequence>
<name>A0A4R9A4P2_9MICO</name>
<evidence type="ECO:0000313" key="2">
    <source>
        <dbReference type="EMBL" id="TFD52176.1"/>
    </source>
</evidence>
<dbReference type="EMBL" id="SOHE01000030">
    <property type="protein sequence ID" value="TFD52176.1"/>
    <property type="molecule type" value="Genomic_DNA"/>
</dbReference>
<protein>
    <submittedName>
        <fullName evidence="2">Uncharacterized protein</fullName>
    </submittedName>
</protein>
<dbReference type="RefSeq" id="WP_134518835.1">
    <property type="nucleotide sequence ID" value="NZ_SOHE01000030.1"/>
</dbReference>
<keyword evidence="3" id="KW-1185">Reference proteome</keyword>
<evidence type="ECO:0000256" key="1">
    <source>
        <dbReference type="SAM" id="MobiDB-lite"/>
    </source>
</evidence>
<reference evidence="2 3" key="1">
    <citation type="submission" date="2019-03" db="EMBL/GenBank/DDBJ databases">
        <title>Genomics of glacier-inhabiting Cryobacterium strains.</title>
        <authorList>
            <person name="Liu Q."/>
            <person name="Xin Y.-H."/>
        </authorList>
    </citation>
    <scope>NUCLEOTIDE SEQUENCE [LARGE SCALE GENOMIC DNA]</scope>
    <source>
        <strain evidence="2 3">Hh14</strain>
    </source>
</reference>
<feature type="compositionally biased region" description="Polar residues" evidence="1">
    <location>
        <begin position="1"/>
        <end position="13"/>
    </location>
</feature>
<feature type="region of interest" description="Disordered" evidence="1">
    <location>
        <begin position="1"/>
        <end position="31"/>
    </location>
</feature>
<comment type="caution">
    <text evidence="2">The sequence shown here is derived from an EMBL/GenBank/DDBJ whole genome shotgun (WGS) entry which is preliminary data.</text>
</comment>
<dbReference type="Proteomes" id="UP000297447">
    <property type="component" value="Unassembled WGS sequence"/>
</dbReference>
<dbReference type="AlphaFoldDB" id="A0A4R9A4P2"/>
<evidence type="ECO:0000313" key="3">
    <source>
        <dbReference type="Proteomes" id="UP000297447"/>
    </source>
</evidence>
<accession>A0A4R9A4P2</accession>
<organism evidence="2 3">
    <name type="scientific">Cryobacterium frigoriphilum</name>
    <dbReference type="NCBI Taxonomy" id="1259150"/>
    <lineage>
        <taxon>Bacteria</taxon>
        <taxon>Bacillati</taxon>
        <taxon>Actinomycetota</taxon>
        <taxon>Actinomycetes</taxon>
        <taxon>Micrococcales</taxon>
        <taxon>Microbacteriaceae</taxon>
        <taxon>Cryobacterium</taxon>
    </lineage>
</organism>
<proteinExistence type="predicted"/>